<dbReference type="RefSeq" id="WP_124146488.1">
    <property type="nucleotide sequence ID" value="NZ_CAWOKI010000163.1"/>
</dbReference>
<dbReference type="Gene3D" id="3.30.460.70">
    <property type="match status" value="1"/>
</dbReference>
<name>A0A3N6NEW9_9CYAN</name>
<comment type="caution">
    <text evidence="2">The sequence shown here is derived from an EMBL/GenBank/DDBJ whole genome shotgun (WGS) entry which is preliminary data.</text>
</comment>
<keyword evidence="3" id="KW-1185">Reference proteome</keyword>
<dbReference type="AlphaFoldDB" id="A0A3N6NEW9"/>
<gene>
    <name evidence="2" type="ORF">D5R40_13000</name>
</gene>
<dbReference type="EMBL" id="RCBY01000062">
    <property type="protein sequence ID" value="RQH43384.1"/>
    <property type="molecule type" value="Genomic_DNA"/>
</dbReference>
<accession>A0A3N6NEW9</accession>
<protein>
    <recommendedName>
        <fullName evidence="1">Agglutinin C-terminal domain-containing protein</fullName>
    </recommendedName>
</protein>
<evidence type="ECO:0000313" key="2">
    <source>
        <dbReference type="EMBL" id="RQH43384.1"/>
    </source>
</evidence>
<dbReference type="Proteomes" id="UP000269154">
    <property type="component" value="Unassembled WGS sequence"/>
</dbReference>
<proteinExistence type="predicted"/>
<sequence length="89" mass="10451">MTIYRFDCDDFALLLKADFAKNSYQSNNLNHSHAFGILWGNWINNGGHAINWMINEDCKLRLIEPQNDNVFFPNDPDGELFSHIYFMFC</sequence>
<reference evidence="2 3" key="1">
    <citation type="journal article" date="2018" name="ACS Chem. Biol.">
        <title>Ketoreductase domain dysfunction expands chemodiversity: malyngamide biosynthesis in the cyanobacterium Okeania hirsuta.</title>
        <authorList>
            <person name="Moss N.A."/>
            <person name="Leao T."/>
            <person name="Rankin M."/>
            <person name="McCullough T.M."/>
            <person name="Qu P."/>
            <person name="Korobeynikov A."/>
            <person name="Smith J.L."/>
            <person name="Gerwick L."/>
            <person name="Gerwick W.H."/>
        </authorList>
    </citation>
    <scope>NUCLEOTIDE SEQUENCE [LARGE SCALE GENOMIC DNA]</scope>
    <source>
        <strain evidence="2 3">PAB10Feb10-1</strain>
    </source>
</reference>
<evidence type="ECO:0000313" key="3">
    <source>
        <dbReference type="Proteomes" id="UP000269154"/>
    </source>
</evidence>
<dbReference type="OrthoDB" id="6975027at2"/>
<feature type="domain" description="Agglutinin C-terminal" evidence="1">
    <location>
        <begin position="6"/>
        <end position="68"/>
    </location>
</feature>
<organism evidence="2 3">
    <name type="scientific">Okeania hirsuta</name>
    <dbReference type="NCBI Taxonomy" id="1458930"/>
    <lineage>
        <taxon>Bacteria</taxon>
        <taxon>Bacillati</taxon>
        <taxon>Cyanobacteriota</taxon>
        <taxon>Cyanophyceae</taxon>
        <taxon>Oscillatoriophycideae</taxon>
        <taxon>Oscillatoriales</taxon>
        <taxon>Microcoleaceae</taxon>
        <taxon>Okeania</taxon>
    </lineage>
</organism>
<evidence type="ECO:0000259" key="1">
    <source>
        <dbReference type="Pfam" id="PF18021"/>
    </source>
</evidence>
<dbReference type="Pfam" id="PF18021">
    <property type="entry name" value="Agglutinin_C"/>
    <property type="match status" value="1"/>
</dbReference>
<dbReference type="InterPro" id="IPR040600">
    <property type="entry name" value="Agglutinin_C"/>
</dbReference>